<evidence type="ECO:0000313" key="8">
    <source>
        <dbReference type="EMBL" id="MFC0223171.1"/>
    </source>
</evidence>
<evidence type="ECO:0000256" key="1">
    <source>
        <dbReference type="ARBA" id="ARBA00001974"/>
    </source>
</evidence>
<dbReference type="Gene3D" id="1.10.540.10">
    <property type="entry name" value="Acyl-CoA dehydrogenase/oxidase, N-terminal domain"/>
    <property type="match status" value="1"/>
</dbReference>
<dbReference type="PANTHER" id="PTHR43884:SF20">
    <property type="entry name" value="ACYL-COA DEHYDROGENASE FADE28"/>
    <property type="match status" value="1"/>
</dbReference>
<dbReference type="InterPro" id="IPR009100">
    <property type="entry name" value="AcylCoA_DH/oxidase_NM_dom_sf"/>
</dbReference>
<comment type="similarity">
    <text evidence="2">Belongs to the acyl-CoA dehydrogenase family.</text>
</comment>
<dbReference type="Gene3D" id="1.20.140.10">
    <property type="entry name" value="Butyryl-CoA Dehydrogenase, subunit A, domain 3"/>
    <property type="match status" value="1"/>
</dbReference>
<dbReference type="SUPFAM" id="SSF47203">
    <property type="entry name" value="Acyl-CoA dehydrogenase C-terminal domain-like"/>
    <property type="match status" value="1"/>
</dbReference>
<evidence type="ECO:0000256" key="3">
    <source>
        <dbReference type="ARBA" id="ARBA00022630"/>
    </source>
</evidence>
<dbReference type="InterPro" id="IPR009075">
    <property type="entry name" value="AcylCo_DH/oxidase_C"/>
</dbReference>
<evidence type="ECO:0000259" key="7">
    <source>
        <dbReference type="Pfam" id="PF02771"/>
    </source>
</evidence>
<reference evidence="8 9" key="1">
    <citation type="submission" date="2024-09" db="EMBL/GenBank/DDBJ databases">
        <authorList>
            <person name="Sun Q."/>
            <person name="Mori K."/>
        </authorList>
    </citation>
    <scope>NUCLEOTIDE SEQUENCE [LARGE SCALE GENOMIC DNA]</scope>
    <source>
        <strain evidence="8 9">CCM 8654</strain>
    </source>
</reference>
<protein>
    <submittedName>
        <fullName evidence="8">Acyl-CoA dehydrogenase family protein</fullName>
        <ecNumber evidence="8">1.-.-.-</ecNumber>
    </submittedName>
</protein>
<dbReference type="GO" id="GO:0016491">
    <property type="term" value="F:oxidoreductase activity"/>
    <property type="evidence" value="ECO:0007669"/>
    <property type="project" value="UniProtKB-KW"/>
</dbReference>
<evidence type="ECO:0000313" key="9">
    <source>
        <dbReference type="Proteomes" id="UP001589698"/>
    </source>
</evidence>
<evidence type="ECO:0000259" key="6">
    <source>
        <dbReference type="Pfam" id="PF00441"/>
    </source>
</evidence>
<sequence length="338" mass="35752">MDFSFSDDQLAFRDAVRRYLAARFPASRLREVWATGADHDHAVWRELADLGVAGTVVPEAHGGSGGGLTDLVLVLGELGTSAVPEPAVETAVIAPLLLQTYASDALQQAWLPGLAAGEVVVAVASRPSSARVHDGATADLTLVRSGAEVHLAGPDRVSARTLPGADPSRRLAECDYDLDGSTLLTRDVDAGRLVGTTGAVATAAQLVGLADRLVAMTREHLLTREQFGRPLAEFQVLRHRLVDVVVQVEAARSLVWNAAHRIDTGDRTAATAAWSAKAAANEASSLAGSAALQLHGGIGFTWEHDLHLWLQRGMSWERSFGTTPELRARVGAELMGAS</sequence>
<dbReference type="InterPro" id="IPR036250">
    <property type="entry name" value="AcylCo_DH-like_C"/>
</dbReference>
<organism evidence="8 9">
    <name type="scientific">Nocardioides zeicaulis</name>
    <dbReference type="NCBI Taxonomy" id="1776857"/>
    <lineage>
        <taxon>Bacteria</taxon>
        <taxon>Bacillati</taxon>
        <taxon>Actinomycetota</taxon>
        <taxon>Actinomycetes</taxon>
        <taxon>Propionibacteriales</taxon>
        <taxon>Nocardioidaceae</taxon>
        <taxon>Nocardioides</taxon>
    </lineage>
</organism>
<keyword evidence="4" id="KW-0274">FAD</keyword>
<dbReference type="EC" id="1.-.-.-" evidence="8"/>
<dbReference type="Pfam" id="PF02771">
    <property type="entry name" value="Acyl-CoA_dh_N"/>
    <property type="match status" value="1"/>
</dbReference>
<feature type="domain" description="Acyl-CoA dehydrogenase/oxidase C-terminal" evidence="6">
    <location>
        <begin position="199"/>
        <end position="324"/>
    </location>
</feature>
<dbReference type="SUPFAM" id="SSF56645">
    <property type="entry name" value="Acyl-CoA dehydrogenase NM domain-like"/>
    <property type="match status" value="1"/>
</dbReference>
<dbReference type="RefSeq" id="WP_378518927.1">
    <property type="nucleotide sequence ID" value="NZ_CBCSDI010000008.1"/>
</dbReference>
<evidence type="ECO:0000256" key="4">
    <source>
        <dbReference type="ARBA" id="ARBA00022827"/>
    </source>
</evidence>
<dbReference type="InterPro" id="IPR037069">
    <property type="entry name" value="AcylCoA_DH/ox_N_sf"/>
</dbReference>
<dbReference type="Pfam" id="PF00441">
    <property type="entry name" value="Acyl-CoA_dh_1"/>
    <property type="match status" value="1"/>
</dbReference>
<dbReference type="EMBL" id="JBHLXH010000001">
    <property type="protein sequence ID" value="MFC0223171.1"/>
    <property type="molecule type" value="Genomic_DNA"/>
</dbReference>
<keyword evidence="3" id="KW-0285">Flavoprotein</keyword>
<keyword evidence="5 8" id="KW-0560">Oxidoreductase</keyword>
<dbReference type="Proteomes" id="UP001589698">
    <property type="component" value="Unassembled WGS sequence"/>
</dbReference>
<comment type="cofactor">
    <cofactor evidence="1">
        <name>FAD</name>
        <dbReference type="ChEBI" id="CHEBI:57692"/>
    </cofactor>
</comment>
<evidence type="ECO:0000256" key="2">
    <source>
        <dbReference type="ARBA" id="ARBA00009347"/>
    </source>
</evidence>
<feature type="domain" description="Acyl-CoA dehydrogenase/oxidase N-terminal" evidence="7">
    <location>
        <begin position="6"/>
        <end position="118"/>
    </location>
</feature>
<accession>A0ABV6E2I3</accession>
<dbReference type="PANTHER" id="PTHR43884">
    <property type="entry name" value="ACYL-COA DEHYDROGENASE"/>
    <property type="match status" value="1"/>
</dbReference>
<gene>
    <name evidence="8" type="ORF">ACFFJG_11830</name>
</gene>
<evidence type="ECO:0000256" key="5">
    <source>
        <dbReference type="ARBA" id="ARBA00023002"/>
    </source>
</evidence>
<name>A0ABV6E2I3_9ACTN</name>
<dbReference type="InterPro" id="IPR013786">
    <property type="entry name" value="AcylCoA_DH/ox_N"/>
</dbReference>
<comment type="caution">
    <text evidence="8">The sequence shown here is derived from an EMBL/GenBank/DDBJ whole genome shotgun (WGS) entry which is preliminary data.</text>
</comment>
<proteinExistence type="inferred from homology"/>
<keyword evidence="9" id="KW-1185">Reference proteome</keyword>